<protein>
    <submittedName>
        <fullName evidence="1">Uncharacterized protein</fullName>
    </submittedName>
</protein>
<organism evidence="1 2">
    <name type="scientific">Podospora appendiculata</name>
    <dbReference type="NCBI Taxonomy" id="314037"/>
    <lineage>
        <taxon>Eukaryota</taxon>
        <taxon>Fungi</taxon>
        <taxon>Dikarya</taxon>
        <taxon>Ascomycota</taxon>
        <taxon>Pezizomycotina</taxon>
        <taxon>Sordariomycetes</taxon>
        <taxon>Sordariomycetidae</taxon>
        <taxon>Sordariales</taxon>
        <taxon>Podosporaceae</taxon>
        <taxon>Podospora</taxon>
    </lineage>
</organism>
<accession>A0AAE0X0I9</accession>
<keyword evidence="2" id="KW-1185">Reference proteome</keyword>
<dbReference type="AlphaFoldDB" id="A0AAE0X0I9"/>
<name>A0AAE0X0I9_9PEZI</name>
<comment type="caution">
    <text evidence="1">The sequence shown here is derived from an EMBL/GenBank/DDBJ whole genome shotgun (WGS) entry which is preliminary data.</text>
</comment>
<evidence type="ECO:0000313" key="1">
    <source>
        <dbReference type="EMBL" id="KAK3682049.1"/>
    </source>
</evidence>
<evidence type="ECO:0000313" key="2">
    <source>
        <dbReference type="Proteomes" id="UP001270362"/>
    </source>
</evidence>
<gene>
    <name evidence="1" type="ORF">B0T22DRAFT_470177</name>
</gene>
<dbReference type="EMBL" id="JAULSO010000005">
    <property type="protein sequence ID" value="KAK3682049.1"/>
    <property type="molecule type" value="Genomic_DNA"/>
</dbReference>
<dbReference type="Proteomes" id="UP001270362">
    <property type="component" value="Unassembled WGS sequence"/>
</dbReference>
<sequence>MPFGASLVCLISGRHDLSRKTCCSHSRPVHGCLNYLVLQYPEERLPKFEPNMRFSSIAVAFLSAFHGSCSSLLGYHDSLNDIPGLDIRAVKKSHKHHHIHGVVPDFRQPCICEADHCPTFLNSKALCECKNAAVQACYFRSERGCPEPRPRAC</sequence>
<proteinExistence type="predicted"/>
<reference evidence="1" key="2">
    <citation type="submission" date="2023-06" db="EMBL/GenBank/DDBJ databases">
        <authorList>
            <consortium name="Lawrence Berkeley National Laboratory"/>
            <person name="Haridas S."/>
            <person name="Hensen N."/>
            <person name="Bonometti L."/>
            <person name="Westerberg I."/>
            <person name="Brannstrom I.O."/>
            <person name="Guillou S."/>
            <person name="Cros-Aarteil S."/>
            <person name="Calhoun S."/>
            <person name="Kuo A."/>
            <person name="Mondo S."/>
            <person name="Pangilinan J."/>
            <person name="Riley R."/>
            <person name="Labutti K."/>
            <person name="Andreopoulos B."/>
            <person name="Lipzen A."/>
            <person name="Chen C."/>
            <person name="Yanf M."/>
            <person name="Daum C."/>
            <person name="Ng V."/>
            <person name="Clum A."/>
            <person name="Steindorff A."/>
            <person name="Ohm R."/>
            <person name="Martin F."/>
            <person name="Silar P."/>
            <person name="Natvig D."/>
            <person name="Lalanne C."/>
            <person name="Gautier V."/>
            <person name="Ament-Velasquez S.L."/>
            <person name="Kruys A."/>
            <person name="Hutchinson M.I."/>
            <person name="Powell A.J."/>
            <person name="Barry K."/>
            <person name="Miller A.N."/>
            <person name="Grigoriev I.V."/>
            <person name="Debuchy R."/>
            <person name="Gladieux P."/>
            <person name="Thoren M.H."/>
            <person name="Johannesson H."/>
        </authorList>
    </citation>
    <scope>NUCLEOTIDE SEQUENCE</scope>
    <source>
        <strain evidence="1">CBS 314.62</strain>
    </source>
</reference>
<reference evidence="1" key="1">
    <citation type="journal article" date="2023" name="Mol. Phylogenet. Evol.">
        <title>Genome-scale phylogeny and comparative genomics of the fungal order Sordariales.</title>
        <authorList>
            <person name="Hensen N."/>
            <person name="Bonometti L."/>
            <person name="Westerberg I."/>
            <person name="Brannstrom I.O."/>
            <person name="Guillou S."/>
            <person name="Cros-Aarteil S."/>
            <person name="Calhoun S."/>
            <person name="Haridas S."/>
            <person name="Kuo A."/>
            <person name="Mondo S."/>
            <person name="Pangilinan J."/>
            <person name="Riley R."/>
            <person name="LaButti K."/>
            <person name="Andreopoulos B."/>
            <person name="Lipzen A."/>
            <person name="Chen C."/>
            <person name="Yan M."/>
            <person name="Daum C."/>
            <person name="Ng V."/>
            <person name="Clum A."/>
            <person name="Steindorff A."/>
            <person name="Ohm R.A."/>
            <person name="Martin F."/>
            <person name="Silar P."/>
            <person name="Natvig D.O."/>
            <person name="Lalanne C."/>
            <person name="Gautier V."/>
            <person name="Ament-Velasquez S.L."/>
            <person name="Kruys A."/>
            <person name="Hutchinson M.I."/>
            <person name="Powell A.J."/>
            <person name="Barry K."/>
            <person name="Miller A.N."/>
            <person name="Grigoriev I.V."/>
            <person name="Debuchy R."/>
            <person name="Gladieux P."/>
            <person name="Hiltunen Thoren M."/>
            <person name="Johannesson H."/>
        </authorList>
    </citation>
    <scope>NUCLEOTIDE SEQUENCE</scope>
    <source>
        <strain evidence="1">CBS 314.62</strain>
    </source>
</reference>